<name>A0A6I4I9L7_9SPHI</name>
<evidence type="ECO:0000259" key="8">
    <source>
        <dbReference type="Pfam" id="PF14322"/>
    </source>
</evidence>
<evidence type="ECO:0000313" key="9">
    <source>
        <dbReference type="EMBL" id="MVN91821.1"/>
    </source>
</evidence>
<dbReference type="AlphaFoldDB" id="A0A6I4I9L7"/>
<gene>
    <name evidence="9" type="ORF">GO816_11845</name>
</gene>
<dbReference type="Pfam" id="PF14322">
    <property type="entry name" value="SusD-like_3"/>
    <property type="match status" value="1"/>
</dbReference>
<dbReference type="GO" id="GO:0009279">
    <property type="term" value="C:cell outer membrane"/>
    <property type="evidence" value="ECO:0007669"/>
    <property type="project" value="UniProtKB-SubCell"/>
</dbReference>
<feature type="domain" description="RagB/SusD" evidence="7">
    <location>
        <begin position="292"/>
        <end position="550"/>
    </location>
</feature>
<comment type="similarity">
    <text evidence="2">Belongs to the SusD family.</text>
</comment>
<feature type="domain" description="SusD-like N-terminal" evidence="8">
    <location>
        <begin position="24"/>
        <end position="216"/>
    </location>
</feature>
<keyword evidence="5" id="KW-0998">Cell outer membrane</keyword>
<dbReference type="Proteomes" id="UP000434850">
    <property type="component" value="Unassembled WGS sequence"/>
</dbReference>
<evidence type="ECO:0000256" key="5">
    <source>
        <dbReference type="ARBA" id="ARBA00023237"/>
    </source>
</evidence>
<comment type="subcellular location">
    <subcellularLocation>
        <location evidence="1">Cell outer membrane</location>
    </subcellularLocation>
</comment>
<comment type="caution">
    <text evidence="9">The sequence shown here is derived from an EMBL/GenBank/DDBJ whole genome shotgun (WGS) entry which is preliminary data.</text>
</comment>
<feature type="chain" id="PRO_5026003173" evidence="6">
    <location>
        <begin position="22"/>
        <end position="550"/>
    </location>
</feature>
<keyword evidence="10" id="KW-1185">Reference proteome</keyword>
<evidence type="ECO:0000256" key="2">
    <source>
        <dbReference type="ARBA" id="ARBA00006275"/>
    </source>
</evidence>
<feature type="signal peptide" evidence="6">
    <location>
        <begin position="1"/>
        <end position="21"/>
    </location>
</feature>
<evidence type="ECO:0000256" key="3">
    <source>
        <dbReference type="ARBA" id="ARBA00022729"/>
    </source>
</evidence>
<evidence type="ECO:0000313" key="10">
    <source>
        <dbReference type="Proteomes" id="UP000434850"/>
    </source>
</evidence>
<dbReference type="InterPro" id="IPR033985">
    <property type="entry name" value="SusD-like_N"/>
</dbReference>
<dbReference type="Pfam" id="PF07980">
    <property type="entry name" value="SusD_RagB"/>
    <property type="match status" value="1"/>
</dbReference>
<evidence type="ECO:0000256" key="1">
    <source>
        <dbReference type="ARBA" id="ARBA00004442"/>
    </source>
</evidence>
<reference evidence="9 10" key="1">
    <citation type="submission" date="2019-12" db="EMBL/GenBank/DDBJ databases">
        <title>Mucilaginibacter sp. HME9299 genome sequencing and assembly.</title>
        <authorList>
            <person name="Kang H."/>
            <person name="Kim H."/>
            <person name="Joh K."/>
        </authorList>
    </citation>
    <scope>NUCLEOTIDE SEQUENCE [LARGE SCALE GENOMIC DNA]</scope>
    <source>
        <strain evidence="9 10">HME9299</strain>
    </source>
</reference>
<keyword evidence="4" id="KW-0472">Membrane</keyword>
<dbReference type="SUPFAM" id="SSF48452">
    <property type="entry name" value="TPR-like"/>
    <property type="match status" value="1"/>
</dbReference>
<evidence type="ECO:0000256" key="4">
    <source>
        <dbReference type="ARBA" id="ARBA00023136"/>
    </source>
</evidence>
<dbReference type="InterPro" id="IPR012944">
    <property type="entry name" value="SusD_RagB_dom"/>
</dbReference>
<accession>A0A6I4I9L7</accession>
<proteinExistence type="inferred from homology"/>
<keyword evidence="3 6" id="KW-0732">Signal</keyword>
<sequence>MKMKRITYLCMLALLSTASCQKNFLERVPLDEVSSETFWTTREQLQLGLNGLYANVKAANTVAMDQLGDNSINSTTTDNYRILSSGNYNVELGTLDSEWNSQYSGIRQCNVFLENYQKATTVSEAVKNQMAGEAKTIRAYMYFHLVSFFGDVPLVTKSLNIDELYGPRNPRKEVIDFMLQDLQEAADMMQPAIQTGTALGRLSKGAALALRARVALYDGRWAEAEKSAKAVMDLGVYSLYSTGKPNEDYYNLFTYAGKLSAGANKETIMARTHLIDVSMHNISRETQVPDQSSRYNPTKSLVDAYLCTDGLPIDKSPLYSEASYASLWQNRDPRMRMTILAPGAAWGGRRDGSVSQPNTGIFTAPKFVLDRQGCVTITGYYFTKYVQVSAVGLVSRDENDIHILRLAEVLLTYAEAKLEQGTLTQADIDLTINKLRDRVGMKRMVLTELAANGLDVRTEIRRERRVELAREGQRWFDMMRWKQGALLAQDVKGVKKSLAPVAQVSNITADANGYIVVQTGRQFVDPKHYRWPVPLIQLQRNPELGQNPGW</sequence>
<protein>
    <submittedName>
        <fullName evidence="9">RagB/SusD family nutrient uptake outer membrane protein</fullName>
    </submittedName>
</protein>
<evidence type="ECO:0000256" key="6">
    <source>
        <dbReference type="SAM" id="SignalP"/>
    </source>
</evidence>
<dbReference type="EMBL" id="WQLA01000004">
    <property type="protein sequence ID" value="MVN91821.1"/>
    <property type="molecule type" value="Genomic_DNA"/>
</dbReference>
<dbReference type="Gene3D" id="1.25.40.390">
    <property type="match status" value="1"/>
</dbReference>
<evidence type="ECO:0000259" key="7">
    <source>
        <dbReference type="Pfam" id="PF07980"/>
    </source>
</evidence>
<dbReference type="PROSITE" id="PS51257">
    <property type="entry name" value="PROKAR_LIPOPROTEIN"/>
    <property type="match status" value="1"/>
</dbReference>
<dbReference type="CDD" id="cd08977">
    <property type="entry name" value="SusD"/>
    <property type="match status" value="1"/>
</dbReference>
<organism evidence="9 10">
    <name type="scientific">Mucilaginibacter aquatilis</name>
    <dbReference type="NCBI Taxonomy" id="1517760"/>
    <lineage>
        <taxon>Bacteria</taxon>
        <taxon>Pseudomonadati</taxon>
        <taxon>Bacteroidota</taxon>
        <taxon>Sphingobacteriia</taxon>
        <taxon>Sphingobacteriales</taxon>
        <taxon>Sphingobacteriaceae</taxon>
        <taxon>Mucilaginibacter</taxon>
    </lineage>
</organism>
<dbReference type="InterPro" id="IPR011990">
    <property type="entry name" value="TPR-like_helical_dom_sf"/>
</dbReference>